<protein>
    <recommendedName>
        <fullName evidence="4">DUF4055 domain-containing protein</fullName>
    </recommendedName>
</protein>
<proteinExistence type="predicted"/>
<reference evidence="2 3" key="2">
    <citation type="submission" date="2013-04" db="EMBL/GenBank/DDBJ databases">
        <title>The Genome Sequence of Bilophila wadsworthia 3_1_6.</title>
        <authorList>
            <consortium name="The Broad Institute Genomics Platform"/>
            <person name="Earl A."/>
            <person name="Ward D."/>
            <person name="Feldgarden M."/>
            <person name="Gevers D."/>
            <person name="Sibley C."/>
            <person name="Strauss J."/>
            <person name="Allen-Vercoe E."/>
            <person name="Walker B."/>
            <person name="Young S."/>
            <person name="Zeng Q."/>
            <person name="Gargeya S."/>
            <person name="Fitzgerald M."/>
            <person name="Haas B."/>
            <person name="Abouelleil A."/>
            <person name="Allen A.W."/>
            <person name="Alvarado L."/>
            <person name="Arachchi H.M."/>
            <person name="Berlin A.M."/>
            <person name="Chapman S.B."/>
            <person name="Gainer-Dewar J."/>
            <person name="Goldberg J."/>
            <person name="Griggs A."/>
            <person name="Gujja S."/>
            <person name="Hansen M."/>
            <person name="Howarth C."/>
            <person name="Imamovic A."/>
            <person name="Ireland A."/>
            <person name="Larimer J."/>
            <person name="McCowan C."/>
            <person name="Murphy C."/>
            <person name="Pearson M."/>
            <person name="Poon T.W."/>
            <person name="Priest M."/>
            <person name="Roberts A."/>
            <person name="Saif S."/>
            <person name="Shea T."/>
            <person name="Sisk P."/>
            <person name="Sykes S."/>
            <person name="Wortman J."/>
            <person name="Nusbaum C."/>
            <person name="Birren B."/>
        </authorList>
    </citation>
    <scope>NUCLEOTIDE SEQUENCE [LARGE SCALE GENOMIC DNA]</scope>
    <source>
        <strain evidence="2 3">3_1_6</strain>
    </source>
</reference>
<evidence type="ECO:0000313" key="3">
    <source>
        <dbReference type="Proteomes" id="UP000006034"/>
    </source>
</evidence>
<dbReference type="AlphaFoldDB" id="E5Y267"/>
<evidence type="ECO:0000256" key="1">
    <source>
        <dbReference type="SAM" id="MobiDB-lite"/>
    </source>
</evidence>
<reference evidence="2 3" key="1">
    <citation type="submission" date="2010-10" db="EMBL/GenBank/DDBJ databases">
        <authorList>
            <consortium name="The Broad Institute Genome Sequencing Platform"/>
            <person name="Ward D."/>
            <person name="Earl A."/>
            <person name="Feldgarden M."/>
            <person name="Young S.K."/>
            <person name="Gargeya S."/>
            <person name="Zeng Q."/>
            <person name="Alvarado L."/>
            <person name="Berlin A."/>
            <person name="Bochicchio J."/>
            <person name="Chapman S.B."/>
            <person name="Chen Z."/>
            <person name="Freedman E."/>
            <person name="Gellesch M."/>
            <person name="Goldberg J."/>
            <person name="Griggs A."/>
            <person name="Gujja S."/>
            <person name="Heilman E."/>
            <person name="Heiman D."/>
            <person name="Howarth C."/>
            <person name="Mehta T."/>
            <person name="Neiman D."/>
            <person name="Pearson M."/>
            <person name="Roberts A."/>
            <person name="Saif S."/>
            <person name="Shea T."/>
            <person name="Shenoy N."/>
            <person name="Sisk P."/>
            <person name="Stolte C."/>
            <person name="Sykes S."/>
            <person name="White J."/>
            <person name="Yandava C."/>
            <person name="Allen-Vercoe E."/>
            <person name="Sibley C."/>
            <person name="Ambrose C.E."/>
            <person name="Strauss J."/>
            <person name="Daigneault M."/>
            <person name="Haas B."/>
            <person name="Nusbaum C."/>
            <person name="Birren B."/>
        </authorList>
    </citation>
    <scope>NUCLEOTIDE SEQUENCE [LARGE SCALE GENOMIC DNA]</scope>
    <source>
        <strain evidence="2 3">3_1_6</strain>
    </source>
</reference>
<organism evidence="2 3">
    <name type="scientific">Bilophila wadsworthia (strain 3_1_6)</name>
    <dbReference type="NCBI Taxonomy" id="563192"/>
    <lineage>
        <taxon>Bacteria</taxon>
        <taxon>Pseudomonadati</taxon>
        <taxon>Thermodesulfobacteriota</taxon>
        <taxon>Desulfovibrionia</taxon>
        <taxon>Desulfovibrionales</taxon>
        <taxon>Desulfovibrionaceae</taxon>
        <taxon>Bilophila</taxon>
    </lineage>
</organism>
<accession>E5Y267</accession>
<dbReference type="OrthoDB" id="6668483at2"/>
<feature type="region of interest" description="Disordered" evidence="1">
    <location>
        <begin position="335"/>
        <end position="390"/>
    </location>
</feature>
<sequence>MNSSYEQKHPLYAASSTKRRKAMDLYEGGERIEGNRAYLTRHTYESDKQYDIRASRATYRNFAAPIVDVFASFINEGRPERILPDALRPIEADADRYGMTADAFFADVTRLAAAGGARFVIVDMEQKKGETVAEDRASGRRMVPYFTSISPDDVWDWGMDAKGLAWAVVHSEEMEHPAAFAAPLRYETLTVWTRDSWTRYRRPMKDKENTEYAIAGDGERRHGLGAVPLVPFLFEPTSPMTGLPATDDVLSLILRIYRRDSELDKMLFDRAVPLLNVGGVSQEHWDTFVVASSNALMSTEPGGITAQYVEPVRHRVSGAGRSPCPRRCGKSPFVWSVRNPPWESPPSPRPSTKHSSTRSLPASPGAAAARKPSAGSSPPGGLELRRTGSR</sequence>
<dbReference type="eggNOG" id="ENOG50315AZ">
    <property type="taxonomic scope" value="Bacteria"/>
</dbReference>
<dbReference type="GeneID" id="78086938"/>
<evidence type="ECO:0008006" key="4">
    <source>
        <dbReference type="Google" id="ProtNLM"/>
    </source>
</evidence>
<dbReference type="Proteomes" id="UP000006034">
    <property type="component" value="Unassembled WGS sequence"/>
</dbReference>
<comment type="caution">
    <text evidence="2">The sequence shown here is derived from an EMBL/GenBank/DDBJ whole genome shotgun (WGS) entry which is preliminary data.</text>
</comment>
<dbReference type="RefSeq" id="WP_005024398.1">
    <property type="nucleotide sequence ID" value="NZ_KE150239.1"/>
</dbReference>
<evidence type="ECO:0000313" key="2">
    <source>
        <dbReference type="EMBL" id="EFV45930.1"/>
    </source>
</evidence>
<dbReference type="STRING" id="563192.HMPREF0179_00277"/>
<dbReference type="HOGENOM" id="CLU_707263_0_0_7"/>
<gene>
    <name evidence="2" type="ORF">HMPREF0179_00277</name>
</gene>
<keyword evidence="3" id="KW-1185">Reference proteome</keyword>
<name>E5Y267_BILW3</name>
<dbReference type="EMBL" id="ADCP02000002">
    <property type="protein sequence ID" value="EFV45930.1"/>
    <property type="molecule type" value="Genomic_DNA"/>
</dbReference>